<gene>
    <name evidence="2" type="ORF">V5799_023417</name>
</gene>
<protein>
    <submittedName>
        <fullName evidence="2">Uncharacterized protein</fullName>
    </submittedName>
</protein>
<name>A0AAQ4FHP3_AMBAM</name>
<dbReference type="EMBL" id="JARKHS020002374">
    <property type="protein sequence ID" value="KAK8786807.1"/>
    <property type="molecule type" value="Genomic_DNA"/>
</dbReference>
<dbReference type="Proteomes" id="UP001321473">
    <property type="component" value="Unassembled WGS sequence"/>
</dbReference>
<comment type="caution">
    <text evidence="2">The sequence shown here is derived from an EMBL/GenBank/DDBJ whole genome shotgun (WGS) entry which is preliminary data.</text>
</comment>
<evidence type="ECO:0000313" key="2">
    <source>
        <dbReference type="EMBL" id="KAK8786807.1"/>
    </source>
</evidence>
<dbReference type="AlphaFoldDB" id="A0AAQ4FHP3"/>
<evidence type="ECO:0000256" key="1">
    <source>
        <dbReference type="SAM" id="MobiDB-lite"/>
    </source>
</evidence>
<feature type="region of interest" description="Disordered" evidence="1">
    <location>
        <begin position="69"/>
        <end position="88"/>
    </location>
</feature>
<organism evidence="2 3">
    <name type="scientific">Amblyomma americanum</name>
    <name type="common">Lone star tick</name>
    <dbReference type="NCBI Taxonomy" id="6943"/>
    <lineage>
        <taxon>Eukaryota</taxon>
        <taxon>Metazoa</taxon>
        <taxon>Ecdysozoa</taxon>
        <taxon>Arthropoda</taxon>
        <taxon>Chelicerata</taxon>
        <taxon>Arachnida</taxon>
        <taxon>Acari</taxon>
        <taxon>Parasitiformes</taxon>
        <taxon>Ixodida</taxon>
        <taxon>Ixodoidea</taxon>
        <taxon>Ixodidae</taxon>
        <taxon>Amblyomminae</taxon>
        <taxon>Amblyomma</taxon>
    </lineage>
</organism>
<evidence type="ECO:0000313" key="3">
    <source>
        <dbReference type="Proteomes" id="UP001321473"/>
    </source>
</evidence>
<accession>A0AAQ4FHP3</accession>
<reference evidence="2 3" key="1">
    <citation type="journal article" date="2023" name="Arcadia Sci">
        <title>De novo assembly of a long-read Amblyomma americanum tick genome.</title>
        <authorList>
            <person name="Chou S."/>
            <person name="Poskanzer K.E."/>
            <person name="Rollins M."/>
            <person name="Thuy-Boun P.S."/>
        </authorList>
    </citation>
    <scope>NUCLEOTIDE SEQUENCE [LARGE SCALE GENOMIC DNA]</scope>
    <source>
        <strain evidence="2">F_SG_1</strain>
        <tissue evidence="2">Salivary glands</tissue>
    </source>
</reference>
<sequence length="88" mass="9440">MAGGGGVGQKLGNSSRGLKILTTHCGKGINSFEIYLSANRMLRNTETPRRQAMGAGRCPLFLGHVRRTASLASPPSRKGVASQRRFLQ</sequence>
<keyword evidence="3" id="KW-1185">Reference proteome</keyword>
<proteinExistence type="predicted"/>